<dbReference type="PIRSF" id="PIRSF037090">
    <property type="entry name" value="Iontro_Glu-like_rcpt_pln"/>
    <property type="match status" value="1"/>
</dbReference>
<evidence type="ECO:0000256" key="1">
    <source>
        <dbReference type="ARBA" id="ARBA00004141"/>
    </source>
</evidence>
<dbReference type="CDD" id="cd19990">
    <property type="entry name" value="PBP1_GABAb_receptor_plant"/>
    <property type="match status" value="1"/>
</dbReference>
<dbReference type="Gene3D" id="3.40.50.2300">
    <property type="match status" value="2"/>
</dbReference>
<feature type="transmembrane region" description="Helical" evidence="14">
    <location>
        <begin position="703"/>
        <end position="722"/>
    </location>
</feature>
<dbReference type="Pfam" id="PF00060">
    <property type="entry name" value="Lig_chan"/>
    <property type="match status" value="1"/>
</dbReference>
<evidence type="ECO:0000313" key="19">
    <source>
        <dbReference type="Proteomes" id="UP001157418"/>
    </source>
</evidence>
<dbReference type="InterPro" id="IPR028082">
    <property type="entry name" value="Peripla_BP_I"/>
</dbReference>
<evidence type="ECO:0000256" key="10">
    <source>
        <dbReference type="ARBA" id="ARBA00023180"/>
    </source>
</evidence>
<evidence type="ECO:0000256" key="11">
    <source>
        <dbReference type="ARBA" id="ARBA00023286"/>
    </source>
</evidence>
<dbReference type="FunFam" id="3.40.50.2300:FF:000081">
    <property type="entry name" value="Glutamate receptor"/>
    <property type="match status" value="1"/>
</dbReference>
<dbReference type="FunFam" id="1.10.287.70:FF:000037">
    <property type="entry name" value="Glutamate receptor"/>
    <property type="match status" value="1"/>
</dbReference>
<feature type="transmembrane region" description="Helical" evidence="14">
    <location>
        <begin position="596"/>
        <end position="614"/>
    </location>
</feature>
<comment type="caution">
    <text evidence="18">The sequence shown here is derived from an EMBL/GenBank/DDBJ whole genome shotgun (WGS) entry which is preliminary data.</text>
</comment>
<dbReference type="InterPro" id="IPR017103">
    <property type="entry name" value="Iontropic_Glu_rcpt_pln"/>
</dbReference>
<evidence type="ECO:0000256" key="9">
    <source>
        <dbReference type="ARBA" id="ARBA00023170"/>
    </source>
</evidence>
<dbReference type="GO" id="GO:0016020">
    <property type="term" value="C:membrane"/>
    <property type="evidence" value="ECO:0007669"/>
    <property type="project" value="UniProtKB-SubCell"/>
</dbReference>
<evidence type="ECO:0000259" key="17">
    <source>
        <dbReference type="SMART" id="SM00079"/>
    </source>
</evidence>
<evidence type="ECO:0000259" key="16">
    <source>
        <dbReference type="SMART" id="SM00062"/>
    </source>
</evidence>
<dbReference type="Pfam" id="PF10613">
    <property type="entry name" value="Lig_chan-Glu_bd"/>
    <property type="match status" value="1"/>
</dbReference>
<keyword evidence="12 13" id="KW-0407">Ion channel</keyword>
<evidence type="ECO:0000256" key="12">
    <source>
        <dbReference type="ARBA" id="ARBA00023303"/>
    </source>
</evidence>
<evidence type="ECO:0000256" key="2">
    <source>
        <dbReference type="ARBA" id="ARBA00008685"/>
    </source>
</evidence>
<evidence type="ECO:0000256" key="13">
    <source>
        <dbReference type="PIRNR" id="PIRNR037090"/>
    </source>
</evidence>
<comment type="function">
    <text evidence="13">Glutamate-gated receptor that probably acts as non-selective cation channel.</text>
</comment>
<comment type="subcellular location">
    <subcellularLocation>
        <location evidence="1">Membrane</location>
        <topology evidence="1">Multi-pass membrane protein</topology>
    </subcellularLocation>
</comment>
<feature type="domain" description="Solute-binding protein family 3/N-terminal" evidence="16">
    <location>
        <begin position="456"/>
        <end position="775"/>
    </location>
</feature>
<dbReference type="Pfam" id="PF01094">
    <property type="entry name" value="ANF_receptor"/>
    <property type="match status" value="1"/>
</dbReference>
<keyword evidence="19" id="KW-1185">Reference proteome</keyword>
<dbReference type="SUPFAM" id="SSF53822">
    <property type="entry name" value="Periplasmic binding protein-like I"/>
    <property type="match status" value="1"/>
</dbReference>
<dbReference type="Proteomes" id="UP001157418">
    <property type="component" value="Unassembled WGS sequence"/>
</dbReference>
<feature type="domain" description="Ionotropic glutamate receptor C-terminal" evidence="17">
    <location>
        <begin position="444"/>
        <end position="774"/>
    </location>
</feature>
<dbReference type="InterPro" id="IPR015683">
    <property type="entry name" value="Ionotropic_Glu_rcpt"/>
</dbReference>
<gene>
    <name evidence="18" type="ORF">LVIROSA_LOCUS32743</name>
</gene>
<organism evidence="18 19">
    <name type="scientific">Lactuca virosa</name>
    <dbReference type="NCBI Taxonomy" id="75947"/>
    <lineage>
        <taxon>Eukaryota</taxon>
        <taxon>Viridiplantae</taxon>
        <taxon>Streptophyta</taxon>
        <taxon>Embryophyta</taxon>
        <taxon>Tracheophyta</taxon>
        <taxon>Spermatophyta</taxon>
        <taxon>Magnoliopsida</taxon>
        <taxon>eudicotyledons</taxon>
        <taxon>Gunneridae</taxon>
        <taxon>Pentapetalae</taxon>
        <taxon>asterids</taxon>
        <taxon>campanulids</taxon>
        <taxon>Asterales</taxon>
        <taxon>Asteraceae</taxon>
        <taxon>Cichorioideae</taxon>
        <taxon>Cichorieae</taxon>
        <taxon>Lactucinae</taxon>
        <taxon>Lactuca</taxon>
    </lineage>
</organism>
<dbReference type="InterPro" id="IPR001638">
    <property type="entry name" value="Solute-binding_3/MltF_N"/>
</dbReference>
<dbReference type="InterPro" id="IPR044440">
    <property type="entry name" value="GABAb_receptor_plant_PBP1"/>
</dbReference>
<evidence type="ECO:0000313" key="18">
    <source>
        <dbReference type="EMBL" id="CAH1447105.1"/>
    </source>
</evidence>
<keyword evidence="3 13" id="KW-0813">Transport</keyword>
<dbReference type="InterPro" id="IPR019594">
    <property type="entry name" value="Glu/Gly-bd"/>
</dbReference>
<protein>
    <recommendedName>
        <fullName evidence="13">Glutamate receptor</fullName>
    </recommendedName>
</protein>
<evidence type="ECO:0000256" key="14">
    <source>
        <dbReference type="SAM" id="Phobius"/>
    </source>
</evidence>
<proteinExistence type="inferred from homology"/>
<keyword evidence="9 13" id="KW-0675">Receptor</keyword>
<keyword evidence="4 14" id="KW-0812">Transmembrane</keyword>
<feature type="chain" id="PRO_5043908453" description="Glutamate receptor" evidence="15">
    <location>
        <begin position="24"/>
        <end position="842"/>
    </location>
</feature>
<dbReference type="SMART" id="SM00079">
    <property type="entry name" value="PBPe"/>
    <property type="match status" value="1"/>
</dbReference>
<evidence type="ECO:0000256" key="6">
    <source>
        <dbReference type="ARBA" id="ARBA00022989"/>
    </source>
</evidence>
<dbReference type="EMBL" id="CAKMRJ010005523">
    <property type="protein sequence ID" value="CAH1447105.1"/>
    <property type="molecule type" value="Genomic_DNA"/>
</dbReference>
<dbReference type="InterPro" id="IPR001320">
    <property type="entry name" value="Iontro_rcpt_C"/>
</dbReference>
<dbReference type="GO" id="GO:0015276">
    <property type="term" value="F:ligand-gated monoatomic ion channel activity"/>
    <property type="evidence" value="ECO:0007669"/>
    <property type="project" value="InterPro"/>
</dbReference>
<evidence type="ECO:0000256" key="15">
    <source>
        <dbReference type="SAM" id="SignalP"/>
    </source>
</evidence>
<evidence type="ECO:0000256" key="7">
    <source>
        <dbReference type="ARBA" id="ARBA00023065"/>
    </source>
</evidence>
<feature type="transmembrane region" description="Helical" evidence="14">
    <location>
        <begin position="626"/>
        <end position="652"/>
    </location>
</feature>
<keyword evidence="6 14" id="KW-1133">Transmembrane helix</keyword>
<keyword evidence="5 15" id="KW-0732">Signal</keyword>
<dbReference type="AlphaFoldDB" id="A0AAU9PC11"/>
<dbReference type="Gene3D" id="1.10.287.70">
    <property type="match status" value="1"/>
</dbReference>
<dbReference type="SUPFAM" id="SSF53850">
    <property type="entry name" value="Periplasmic binding protein-like II"/>
    <property type="match status" value="1"/>
</dbReference>
<keyword evidence="11 13" id="KW-1071">Ligand-gated ion channel</keyword>
<sequence length="842" mass="94371">MANIRVLSFFILMLLTFQSLLTAHEDPTYKEVQVGVILDMESWAGKVIYRCISMAISDFYTANPHYTTRIAFTTRDTKGEPLSALFSALDLLENTEVQAIIGPESTAESRFLKVLEDKANIPILSFSTSPFSNHNPNLLGIAQDETTQFKGIAGMVDLFKTKSVIVICEDTANGREMANYMVSAFQEKHIHVTYITLISKFPSNEQVKVELRKLQTMQSMVFVMHTPPSLATDVFSMAKELGMMDEGYVWILTSKTTNLLDSMDAEAIKTMQGAVGFKSYVPASGELQSFVSKWRKEHYALDPFMEFKEVDFNGIWAYDAVYALAMAVERKQTRELASKELGTNIRTSLLLDEMLRVKFHGLGGEFKLMNGRTITKAMEVVNVIGQGDRRVGFWMMATDEFVKGIGIPDSISNRGLQSIIWPGGTTSINPKRRILQTNGNKKLRILFPNFGRFPNLVQVTVDPKTNLSGVSGFCGDVFSAAFNGLDYGVGIEVVPFKYEVGITYNDLIQKIYRKEYDAAIGDFTITTNRSLYVDFTIPFTDLGVGIVARNAKNSMWIFLDPFSAGLWITSACFFLFLGFVIWFIEHPTNKEFQGSTIQQIGTTLWFAFSTLVYAHREKLQSNLSRFVVIVWVFAVLVLTSSYTATLSSVLTVQQIGMNDISTGFQNLSPVGGYVFNKLKPVDVNLEKLYTPEDYSKALRNGRVDAIVSEILYIISFLAMYPATDVSLIATASTTNGFGFAFQKGSPLAREVSTEIAKMREDGTLKALEDKWLKRESAMMSKDFSSPSPKILNLYRLRGLFVISGVSMALVLFVSMIHLVRKKWHAKNITKTLRSVLRNTCTR</sequence>
<keyword evidence="8 13" id="KW-0472">Membrane</keyword>
<evidence type="ECO:0000256" key="8">
    <source>
        <dbReference type="ARBA" id="ARBA00023136"/>
    </source>
</evidence>
<evidence type="ECO:0000256" key="3">
    <source>
        <dbReference type="ARBA" id="ARBA00022448"/>
    </source>
</evidence>
<evidence type="ECO:0000256" key="5">
    <source>
        <dbReference type="ARBA" id="ARBA00022729"/>
    </source>
</evidence>
<dbReference type="PANTHER" id="PTHR18966">
    <property type="entry name" value="IONOTROPIC GLUTAMATE RECEPTOR"/>
    <property type="match status" value="1"/>
</dbReference>
<evidence type="ECO:0000256" key="4">
    <source>
        <dbReference type="ARBA" id="ARBA00022692"/>
    </source>
</evidence>
<reference evidence="18 19" key="1">
    <citation type="submission" date="2022-01" db="EMBL/GenBank/DDBJ databases">
        <authorList>
            <person name="Xiong W."/>
            <person name="Schranz E."/>
        </authorList>
    </citation>
    <scope>NUCLEOTIDE SEQUENCE [LARGE SCALE GENOMIC DNA]</scope>
</reference>
<feature type="signal peptide" evidence="15">
    <location>
        <begin position="1"/>
        <end position="23"/>
    </location>
</feature>
<dbReference type="Gene3D" id="3.40.190.10">
    <property type="entry name" value="Periplasmic binding protein-like II"/>
    <property type="match status" value="2"/>
</dbReference>
<keyword evidence="7 13" id="KW-0406">Ion transport</keyword>
<feature type="transmembrane region" description="Helical" evidence="14">
    <location>
        <begin position="564"/>
        <end position="584"/>
    </location>
</feature>
<dbReference type="InterPro" id="IPR001828">
    <property type="entry name" value="ANF_lig-bd_rcpt"/>
</dbReference>
<feature type="transmembrane region" description="Helical" evidence="14">
    <location>
        <begin position="798"/>
        <end position="819"/>
    </location>
</feature>
<accession>A0AAU9PC11</accession>
<dbReference type="SMART" id="SM00062">
    <property type="entry name" value="PBPb"/>
    <property type="match status" value="1"/>
</dbReference>
<keyword evidence="10" id="KW-0325">Glycoprotein</keyword>
<name>A0AAU9PC11_9ASTR</name>
<comment type="similarity">
    <text evidence="2 13">Belongs to the glutamate-gated ion channel (TC 1.A.10.1) family.</text>
</comment>